<accession>A0A0R2CFR8</accession>
<dbReference type="EMBL" id="AYZE01000016">
    <property type="protein sequence ID" value="KRM90154.1"/>
    <property type="molecule type" value="Genomic_DNA"/>
</dbReference>
<evidence type="ECO:0000313" key="2">
    <source>
        <dbReference type="Proteomes" id="UP000051131"/>
    </source>
</evidence>
<protein>
    <submittedName>
        <fullName evidence="1">Uncharacterized protein</fullName>
    </submittedName>
</protein>
<gene>
    <name evidence="1" type="ORF">FC80_GL001491</name>
</gene>
<name>A0A0R2CFR8_9LACO</name>
<organism evidence="1 2">
    <name type="scientific">Liquorilactobacillus cacaonum DSM 21116</name>
    <dbReference type="NCBI Taxonomy" id="1423729"/>
    <lineage>
        <taxon>Bacteria</taxon>
        <taxon>Bacillati</taxon>
        <taxon>Bacillota</taxon>
        <taxon>Bacilli</taxon>
        <taxon>Lactobacillales</taxon>
        <taxon>Lactobacillaceae</taxon>
        <taxon>Liquorilactobacillus</taxon>
    </lineage>
</organism>
<keyword evidence="2" id="KW-1185">Reference proteome</keyword>
<proteinExistence type="predicted"/>
<sequence>MIFVESRFFVSTVKNSFKFLDLVKKEEKIFPFDDVGYLIFENSNSYFSKKG</sequence>
<dbReference type="Proteomes" id="UP000051131">
    <property type="component" value="Unassembled WGS sequence"/>
</dbReference>
<dbReference type="AlphaFoldDB" id="A0A0R2CFR8"/>
<dbReference type="STRING" id="1423729.FC80_GL001491"/>
<evidence type="ECO:0000313" key="1">
    <source>
        <dbReference type="EMBL" id="KRM90154.1"/>
    </source>
</evidence>
<dbReference type="RefSeq" id="WP_157055610.1">
    <property type="nucleotide sequence ID" value="NZ_AYZE01000016.1"/>
</dbReference>
<dbReference type="PATRIC" id="fig|1423729.3.peg.1513"/>
<reference evidence="1 2" key="1">
    <citation type="journal article" date="2015" name="Genome Announc.">
        <title>Expanding the biotechnology potential of lactobacilli through comparative genomics of 213 strains and associated genera.</title>
        <authorList>
            <person name="Sun Z."/>
            <person name="Harris H.M."/>
            <person name="McCann A."/>
            <person name="Guo C."/>
            <person name="Argimon S."/>
            <person name="Zhang W."/>
            <person name="Yang X."/>
            <person name="Jeffery I.B."/>
            <person name="Cooney J.C."/>
            <person name="Kagawa T.F."/>
            <person name="Liu W."/>
            <person name="Song Y."/>
            <person name="Salvetti E."/>
            <person name="Wrobel A."/>
            <person name="Rasinkangas P."/>
            <person name="Parkhill J."/>
            <person name="Rea M.C."/>
            <person name="O'Sullivan O."/>
            <person name="Ritari J."/>
            <person name="Douillard F.P."/>
            <person name="Paul Ross R."/>
            <person name="Yang R."/>
            <person name="Briner A.E."/>
            <person name="Felis G.E."/>
            <person name="de Vos W.M."/>
            <person name="Barrangou R."/>
            <person name="Klaenhammer T.R."/>
            <person name="Caufield P.W."/>
            <person name="Cui Y."/>
            <person name="Zhang H."/>
            <person name="O'Toole P.W."/>
        </authorList>
    </citation>
    <scope>NUCLEOTIDE SEQUENCE [LARGE SCALE GENOMIC DNA]</scope>
    <source>
        <strain evidence="1 2">DSM 21116</strain>
    </source>
</reference>
<comment type="caution">
    <text evidence="1">The sequence shown here is derived from an EMBL/GenBank/DDBJ whole genome shotgun (WGS) entry which is preliminary data.</text>
</comment>